<protein>
    <recommendedName>
        <fullName evidence="1">DUF5625 domain-containing protein</fullName>
    </recommendedName>
</protein>
<feature type="domain" description="DUF5625" evidence="1">
    <location>
        <begin position="42"/>
        <end position="176"/>
    </location>
</feature>
<dbReference type="InterPro" id="IPR041008">
    <property type="entry name" value="DUF5625"/>
</dbReference>
<gene>
    <name evidence="2" type="ORF">GCM10010946_20500</name>
</gene>
<keyword evidence="3" id="KW-1185">Reference proteome</keyword>
<proteinExistence type="predicted"/>
<evidence type="ECO:0000313" key="3">
    <source>
        <dbReference type="Proteomes" id="UP000653343"/>
    </source>
</evidence>
<organism evidence="2 3">
    <name type="scientific">Undibacterium squillarum</name>
    <dbReference type="NCBI Taxonomy" id="1131567"/>
    <lineage>
        <taxon>Bacteria</taxon>
        <taxon>Pseudomonadati</taxon>
        <taxon>Pseudomonadota</taxon>
        <taxon>Betaproteobacteria</taxon>
        <taxon>Burkholderiales</taxon>
        <taxon>Oxalobacteraceae</taxon>
        <taxon>Undibacterium</taxon>
    </lineage>
</organism>
<dbReference type="EMBL" id="BMYU01000004">
    <property type="protein sequence ID" value="GGX41881.1"/>
    <property type="molecule type" value="Genomic_DNA"/>
</dbReference>
<reference evidence="3" key="1">
    <citation type="journal article" date="2019" name="Int. J. Syst. Evol. Microbiol.">
        <title>The Global Catalogue of Microorganisms (GCM) 10K type strain sequencing project: providing services to taxonomists for standard genome sequencing and annotation.</title>
        <authorList>
            <consortium name="The Broad Institute Genomics Platform"/>
            <consortium name="The Broad Institute Genome Sequencing Center for Infectious Disease"/>
            <person name="Wu L."/>
            <person name="Ma J."/>
        </authorList>
    </citation>
    <scope>NUCLEOTIDE SEQUENCE [LARGE SCALE GENOMIC DNA]</scope>
    <source>
        <strain evidence="3">KCTC 23917</strain>
    </source>
</reference>
<dbReference type="Proteomes" id="UP000653343">
    <property type="component" value="Unassembled WGS sequence"/>
</dbReference>
<dbReference type="RefSeq" id="WP_189357082.1">
    <property type="nucleotide sequence ID" value="NZ_BMYU01000004.1"/>
</dbReference>
<dbReference type="Pfam" id="PF18539">
    <property type="entry name" value="DUF5625"/>
    <property type="match status" value="1"/>
</dbReference>
<evidence type="ECO:0000259" key="1">
    <source>
        <dbReference type="Pfam" id="PF18539"/>
    </source>
</evidence>
<name>A0ABQ2XY26_9BURK</name>
<accession>A0ABQ2XY26</accession>
<comment type="caution">
    <text evidence="2">The sequence shown here is derived from an EMBL/GenBank/DDBJ whole genome shotgun (WGS) entry which is preliminary data.</text>
</comment>
<sequence>MFKLRILRSILICLAAAFSIMVGKLSHAHIFDKSPEPGTVDIHLSEAGVVADFKFKVKKHFPHWFSIKFWFLENDQAERARVRTLLGGHAVDKTGKPVEPGIATPINLKIFAESAGGKEIEVYSQDVDPITASWGQGYFGKNIGNCVLTPGTYRARLVNKRAAQELSAIRTTFEITMPAKVNFDPKNMSARSEPCQQ</sequence>
<evidence type="ECO:0000313" key="2">
    <source>
        <dbReference type="EMBL" id="GGX41881.1"/>
    </source>
</evidence>
<dbReference type="Gene3D" id="2.60.120.790">
    <property type="match status" value="1"/>
</dbReference>